<evidence type="ECO:0000313" key="1">
    <source>
        <dbReference type="EMBL" id="QDV44426.1"/>
    </source>
</evidence>
<protein>
    <recommendedName>
        <fullName evidence="3">Sulfatase</fullName>
    </recommendedName>
</protein>
<dbReference type="PANTHER" id="PTHR43737:SF1">
    <property type="entry name" value="DUF1501 DOMAIN-CONTAINING PROTEIN"/>
    <property type="match status" value="1"/>
</dbReference>
<evidence type="ECO:0000313" key="2">
    <source>
        <dbReference type="Proteomes" id="UP000319004"/>
    </source>
</evidence>
<dbReference type="InterPro" id="IPR017850">
    <property type="entry name" value="Alkaline_phosphatase_core_sf"/>
</dbReference>
<dbReference type="EMBL" id="CP037423">
    <property type="protein sequence ID" value="QDV44426.1"/>
    <property type="molecule type" value="Genomic_DNA"/>
</dbReference>
<organism evidence="1 2">
    <name type="scientific">Stieleria neptunia</name>
    <dbReference type="NCBI Taxonomy" id="2527979"/>
    <lineage>
        <taxon>Bacteria</taxon>
        <taxon>Pseudomonadati</taxon>
        <taxon>Planctomycetota</taxon>
        <taxon>Planctomycetia</taxon>
        <taxon>Pirellulales</taxon>
        <taxon>Pirellulaceae</taxon>
        <taxon>Stieleria</taxon>
    </lineage>
</organism>
<dbReference type="AlphaFoldDB" id="A0A518HUC4"/>
<proteinExistence type="predicted"/>
<dbReference type="InterPro" id="IPR010869">
    <property type="entry name" value="DUF1501"/>
</dbReference>
<dbReference type="Gene3D" id="3.40.720.10">
    <property type="entry name" value="Alkaline Phosphatase, subunit A"/>
    <property type="match status" value="1"/>
</dbReference>
<dbReference type="PANTHER" id="PTHR43737">
    <property type="entry name" value="BLL7424 PROTEIN"/>
    <property type="match status" value="1"/>
</dbReference>
<dbReference type="SUPFAM" id="SSF53649">
    <property type="entry name" value="Alkaline phosphatase-like"/>
    <property type="match status" value="1"/>
</dbReference>
<accession>A0A518HUC4</accession>
<keyword evidence="2" id="KW-1185">Reference proteome</keyword>
<reference evidence="1 2" key="1">
    <citation type="submission" date="2019-03" db="EMBL/GenBank/DDBJ databases">
        <title>Deep-cultivation of Planctomycetes and their phenomic and genomic characterization uncovers novel biology.</title>
        <authorList>
            <person name="Wiegand S."/>
            <person name="Jogler M."/>
            <person name="Boedeker C."/>
            <person name="Pinto D."/>
            <person name="Vollmers J."/>
            <person name="Rivas-Marin E."/>
            <person name="Kohn T."/>
            <person name="Peeters S.H."/>
            <person name="Heuer A."/>
            <person name="Rast P."/>
            <person name="Oberbeckmann S."/>
            <person name="Bunk B."/>
            <person name="Jeske O."/>
            <person name="Meyerdierks A."/>
            <person name="Storesund J.E."/>
            <person name="Kallscheuer N."/>
            <person name="Luecker S."/>
            <person name="Lage O.M."/>
            <person name="Pohl T."/>
            <person name="Merkel B.J."/>
            <person name="Hornburger P."/>
            <person name="Mueller R.-W."/>
            <person name="Bruemmer F."/>
            <person name="Labrenz M."/>
            <person name="Spormann A.M."/>
            <person name="Op den Camp H."/>
            <person name="Overmann J."/>
            <person name="Amann R."/>
            <person name="Jetten M.S.M."/>
            <person name="Mascher T."/>
            <person name="Medema M.H."/>
            <person name="Devos D.P."/>
            <person name="Kaster A.-K."/>
            <person name="Ovreas L."/>
            <person name="Rohde M."/>
            <person name="Galperin M.Y."/>
            <person name="Jogler C."/>
        </authorList>
    </citation>
    <scope>NUCLEOTIDE SEQUENCE [LARGE SCALE GENOMIC DNA]</scope>
    <source>
        <strain evidence="1 2">Enr13</strain>
    </source>
</reference>
<evidence type="ECO:0008006" key="3">
    <source>
        <dbReference type="Google" id="ProtNLM"/>
    </source>
</evidence>
<dbReference type="Proteomes" id="UP000319004">
    <property type="component" value="Chromosome"/>
</dbReference>
<gene>
    <name evidence="1" type="ORF">Enr13x_42920</name>
</gene>
<dbReference type="Pfam" id="PF07394">
    <property type="entry name" value="DUF1501"/>
    <property type="match status" value="1"/>
</dbReference>
<sequence length="493" mass="54033">MFADRRPHPPMPMHRSRRLFLERCSTGFGAAALTAMMQDNGGANTSAADPLHALPDDAALRTFHHPPKVKHVIFCYMSGGVSHVDSFDPKPKLEALHGQPMPVQVERTQFNRNGNVMASPFTFKRSGESGLPISDMFPEIASVADELAVVRSMTTPVNEHAQGNFVMHSGFPFMGHPSAGAWCSYGLGSENENLPGFVVLQSGNAVVPHGGLSLFSSGFLPAQHQGSVLKADQPEAIRNVRPRGLRDDQLRRMEFANSFDQQFLNQAGGDAQVEAAIQNYETAFRMQTSVPELCDISDESESTRRQYGLDSSDQQKAAYARQCLLARRLVERGVRFIELSCLTKGIGAGGAANPWDQHGDLEKGHRAMGFQVDQPIAALIKDLRARGLLEETLIVWAGEFGRTPFSQGSNGRDHNPQGFSVWLAGGGVKGGTWYGATDELGYHAIENTCTVYDLWATVLHLLGVDHERLTYRYSGRDMRLTDVHGNVLTDILS</sequence>
<dbReference type="KEGG" id="snep:Enr13x_42920"/>
<name>A0A518HUC4_9BACT</name>